<dbReference type="InterPro" id="IPR003738">
    <property type="entry name" value="SRAP"/>
</dbReference>
<sequence length="115" mass="13015">MGKEKIPYRFTLKDQRLFAFAGLWTIWSSNNIVIPSCTIVTTEPNDLVAKVHDRMPVILTPETCAPWLEGPWNLASILLQPLSEEKMAVQEVSTLVNSPRYDSPDIFNVQQGLWG</sequence>
<dbReference type="GO" id="GO:0016829">
    <property type="term" value="F:lyase activity"/>
    <property type="evidence" value="ECO:0007669"/>
    <property type="project" value="UniProtKB-KW"/>
</dbReference>
<proteinExistence type="inferred from homology"/>
<dbReference type="Pfam" id="PF02586">
    <property type="entry name" value="SRAP"/>
    <property type="match status" value="1"/>
</dbReference>
<dbReference type="PANTHER" id="PTHR13604:SF0">
    <property type="entry name" value="ABASIC SITE PROCESSING PROTEIN HMCES"/>
    <property type="match status" value="1"/>
</dbReference>
<reference evidence="10" key="1">
    <citation type="submission" date="2019-11" db="EMBL/GenBank/DDBJ databases">
        <title>Genome sequence of Heliorestis convoluta strain HH, an alkaliphilic and minimalistic phototrophic bacterium from a soda lake in Egypt.</title>
        <authorList>
            <person name="Dewey E.D."/>
            <person name="Stokes L.M."/>
            <person name="Burchell B.M."/>
            <person name="Shaffer K.N."/>
            <person name="Huntington A.M."/>
            <person name="Baker J.M."/>
            <person name="Nadendla S."/>
            <person name="Giglio M.G."/>
            <person name="Touchman J.W."/>
            <person name="Blankenship R.E."/>
            <person name="Madigan M.T."/>
            <person name="Sattley W.M."/>
        </authorList>
    </citation>
    <scope>NUCLEOTIDE SEQUENCE [LARGE SCALE GENOMIC DNA]</scope>
    <source>
        <strain evidence="10">HH</strain>
    </source>
</reference>
<dbReference type="SUPFAM" id="SSF143081">
    <property type="entry name" value="BB1717-like"/>
    <property type="match status" value="1"/>
</dbReference>
<dbReference type="OrthoDB" id="9782620at2"/>
<keyword evidence="2 8" id="KW-0645">Protease</keyword>
<evidence type="ECO:0000256" key="5">
    <source>
        <dbReference type="ARBA" id="ARBA00023124"/>
    </source>
</evidence>
<dbReference type="KEGG" id="hcv:FTV88_0256"/>
<evidence type="ECO:0000256" key="4">
    <source>
        <dbReference type="ARBA" id="ARBA00022801"/>
    </source>
</evidence>
<keyword evidence="6" id="KW-0238">DNA-binding</keyword>
<comment type="similarity">
    <text evidence="1 8">Belongs to the SOS response-associated peptidase family.</text>
</comment>
<protein>
    <recommendedName>
        <fullName evidence="8">Abasic site processing protein</fullName>
        <ecNumber evidence="8">3.4.-.-</ecNumber>
    </recommendedName>
</protein>
<dbReference type="GO" id="GO:0008233">
    <property type="term" value="F:peptidase activity"/>
    <property type="evidence" value="ECO:0007669"/>
    <property type="project" value="UniProtKB-KW"/>
</dbReference>
<keyword evidence="10" id="KW-1185">Reference proteome</keyword>
<evidence type="ECO:0000256" key="6">
    <source>
        <dbReference type="ARBA" id="ARBA00023125"/>
    </source>
</evidence>
<organism evidence="9 10">
    <name type="scientific">Heliorestis convoluta</name>
    <dbReference type="NCBI Taxonomy" id="356322"/>
    <lineage>
        <taxon>Bacteria</taxon>
        <taxon>Bacillati</taxon>
        <taxon>Bacillota</taxon>
        <taxon>Clostridia</taxon>
        <taxon>Eubacteriales</taxon>
        <taxon>Heliobacteriaceae</taxon>
        <taxon>Heliorestis</taxon>
    </lineage>
</organism>
<evidence type="ECO:0000313" key="9">
    <source>
        <dbReference type="EMBL" id="QGG46435.1"/>
    </source>
</evidence>
<dbReference type="GO" id="GO:0003697">
    <property type="term" value="F:single-stranded DNA binding"/>
    <property type="evidence" value="ECO:0007669"/>
    <property type="project" value="InterPro"/>
</dbReference>
<evidence type="ECO:0000256" key="8">
    <source>
        <dbReference type="RuleBase" id="RU364100"/>
    </source>
</evidence>
<name>A0A5Q2N1M2_9FIRM</name>
<dbReference type="PANTHER" id="PTHR13604">
    <property type="entry name" value="DC12-RELATED"/>
    <property type="match status" value="1"/>
</dbReference>
<evidence type="ECO:0000256" key="3">
    <source>
        <dbReference type="ARBA" id="ARBA00022763"/>
    </source>
</evidence>
<keyword evidence="4 8" id="KW-0378">Hydrolase</keyword>
<accession>A0A5Q2N1M2</accession>
<dbReference type="AlphaFoldDB" id="A0A5Q2N1M2"/>
<dbReference type="InterPro" id="IPR036590">
    <property type="entry name" value="SRAP-like"/>
</dbReference>
<dbReference type="GO" id="GO:0006508">
    <property type="term" value="P:proteolysis"/>
    <property type="evidence" value="ECO:0007669"/>
    <property type="project" value="UniProtKB-KW"/>
</dbReference>
<evidence type="ECO:0000313" key="10">
    <source>
        <dbReference type="Proteomes" id="UP000366051"/>
    </source>
</evidence>
<gene>
    <name evidence="9" type="ORF">FTV88_0256</name>
</gene>
<keyword evidence="5" id="KW-0190">Covalent protein-DNA linkage</keyword>
<keyword evidence="7" id="KW-0456">Lyase</keyword>
<keyword evidence="3" id="KW-0227">DNA damage</keyword>
<evidence type="ECO:0000256" key="7">
    <source>
        <dbReference type="ARBA" id="ARBA00023239"/>
    </source>
</evidence>
<dbReference type="Proteomes" id="UP000366051">
    <property type="component" value="Chromosome"/>
</dbReference>
<dbReference type="Gene3D" id="3.90.1680.10">
    <property type="entry name" value="SOS response associated peptidase-like"/>
    <property type="match status" value="1"/>
</dbReference>
<evidence type="ECO:0000256" key="2">
    <source>
        <dbReference type="ARBA" id="ARBA00022670"/>
    </source>
</evidence>
<evidence type="ECO:0000256" key="1">
    <source>
        <dbReference type="ARBA" id="ARBA00008136"/>
    </source>
</evidence>
<dbReference type="EMBL" id="CP045875">
    <property type="protein sequence ID" value="QGG46435.1"/>
    <property type="molecule type" value="Genomic_DNA"/>
</dbReference>
<dbReference type="EC" id="3.4.-.-" evidence="8"/>
<dbReference type="GO" id="GO:0106300">
    <property type="term" value="P:protein-DNA covalent cross-linking repair"/>
    <property type="evidence" value="ECO:0007669"/>
    <property type="project" value="InterPro"/>
</dbReference>